<evidence type="ECO:0000256" key="2">
    <source>
        <dbReference type="ARBA" id="ARBA00022747"/>
    </source>
</evidence>
<comment type="similarity">
    <text evidence="1">Belongs to the type-I restriction system S methylase family.</text>
</comment>
<evidence type="ECO:0000313" key="5">
    <source>
        <dbReference type="EMBL" id="TWS21728.1"/>
    </source>
</evidence>
<evidence type="ECO:0000256" key="1">
    <source>
        <dbReference type="ARBA" id="ARBA00010923"/>
    </source>
</evidence>
<dbReference type="InterPro" id="IPR000055">
    <property type="entry name" value="Restrct_endonuc_typeI_TRD"/>
</dbReference>
<dbReference type="Proteomes" id="UP000319375">
    <property type="component" value="Unassembled WGS sequence"/>
</dbReference>
<keyword evidence="2" id="KW-0680">Restriction system</keyword>
<sequence>MSVLDTLDFQPILLTDLFTLHNGEGAERKATGPVPYVAASFQNNGVVGYVEESKYPGGWLSFVKDGDGGAGTCFYQPAPFWPSNHVLALE</sequence>
<organism evidence="5 6">
    <name type="scientific">Tsukamurella conjunctivitidis</name>
    <dbReference type="NCBI Taxonomy" id="2592068"/>
    <lineage>
        <taxon>Bacteria</taxon>
        <taxon>Bacillati</taxon>
        <taxon>Actinomycetota</taxon>
        <taxon>Actinomycetes</taxon>
        <taxon>Mycobacteriales</taxon>
        <taxon>Tsukamurellaceae</taxon>
        <taxon>Tsukamurella</taxon>
    </lineage>
</organism>
<dbReference type="RefSeq" id="WP_193560370.1">
    <property type="nucleotide sequence ID" value="NZ_VIGX01000186.1"/>
</dbReference>
<accession>A0A5C5RGC0</accession>
<proteinExistence type="inferred from homology"/>
<evidence type="ECO:0000259" key="4">
    <source>
        <dbReference type="Pfam" id="PF01420"/>
    </source>
</evidence>
<gene>
    <name evidence="5" type="ORF">FK530_24960</name>
</gene>
<comment type="caution">
    <text evidence="5">The sequence shown here is derived from an EMBL/GenBank/DDBJ whole genome shotgun (WGS) entry which is preliminary data.</text>
</comment>
<keyword evidence="3" id="KW-0238">DNA-binding</keyword>
<dbReference type="Pfam" id="PF01420">
    <property type="entry name" value="Methylase_S"/>
    <property type="match status" value="1"/>
</dbReference>
<protein>
    <recommendedName>
        <fullName evidence="4">Type I restriction modification DNA specificity domain-containing protein</fullName>
    </recommendedName>
</protein>
<dbReference type="EMBL" id="VIGX01000186">
    <property type="protein sequence ID" value="TWS21728.1"/>
    <property type="molecule type" value="Genomic_DNA"/>
</dbReference>
<dbReference type="AlphaFoldDB" id="A0A5C5RGC0"/>
<evidence type="ECO:0000256" key="3">
    <source>
        <dbReference type="ARBA" id="ARBA00023125"/>
    </source>
</evidence>
<dbReference type="GO" id="GO:0009307">
    <property type="term" value="P:DNA restriction-modification system"/>
    <property type="evidence" value="ECO:0007669"/>
    <property type="project" value="UniProtKB-KW"/>
</dbReference>
<dbReference type="SUPFAM" id="SSF116734">
    <property type="entry name" value="DNA methylase specificity domain"/>
    <property type="match status" value="1"/>
</dbReference>
<name>A0A5C5RGC0_9ACTN</name>
<feature type="non-terminal residue" evidence="5">
    <location>
        <position position="90"/>
    </location>
</feature>
<evidence type="ECO:0000313" key="6">
    <source>
        <dbReference type="Proteomes" id="UP000319375"/>
    </source>
</evidence>
<dbReference type="GO" id="GO:0003677">
    <property type="term" value="F:DNA binding"/>
    <property type="evidence" value="ECO:0007669"/>
    <property type="project" value="UniProtKB-KW"/>
</dbReference>
<feature type="domain" description="Type I restriction modification DNA specificity" evidence="4">
    <location>
        <begin position="9"/>
        <end position="89"/>
    </location>
</feature>
<reference evidence="5 6" key="1">
    <citation type="submission" date="2019-06" db="EMBL/GenBank/DDBJ databases">
        <title>Tsukamurella conjunctivitidis sp. nov., Tsukamurella assacharolytica sp. nov. and Tsukamurella sputae sp. nov. isolated from patients with conjunctivitis, bacteraemia (lymphoma) and respiratory infection (sputum) in Hong Kong.</title>
        <authorList>
            <person name="Teng J.L.L."/>
            <person name="Lee H.H."/>
            <person name="Fong J.Y.H."/>
            <person name="Fok K.M.N."/>
            <person name="Lau S.K.P."/>
            <person name="Woo P.C.Y."/>
        </authorList>
    </citation>
    <scope>NUCLEOTIDE SEQUENCE [LARGE SCALE GENOMIC DNA]</scope>
    <source>
        <strain evidence="5 6">HKU72</strain>
    </source>
</reference>
<dbReference type="InterPro" id="IPR044946">
    <property type="entry name" value="Restrct_endonuc_typeI_TRD_sf"/>
</dbReference>
<keyword evidence="6" id="KW-1185">Reference proteome</keyword>
<dbReference type="Gene3D" id="3.90.220.20">
    <property type="entry name" value="DNA methylase specificity domains"/>
    <property type="match status" value="1"/>
</dbReference>